<dbReference type="Proteomes" id="UP001066276">
    <property type="component" value="Chromosome 5"/>
</dbReference>
<dbReference type="EMBL" id="JANPWB010000009">
    <property type="protein sequence ID" value="KAJ1153178.1"/>
    <property type="molecule type" value="Genomic_DNA"/>
</dbReference>
<keyword evidence="2" id="KW-1185">Reference proteome</keyword>
<protein>
    <submittedName>
        <fullName evidence="1">Uncharacterized protein</fullName>
    </submittedName>
</protein>
<reference evidence="1" key="1">
    <citation type="journal article" date="2022" name="bioRxiv">
        <title>Sequencing and chromosome-scale assembly of the giantPleurodeles waltlgenome.</title>
        <authorList>
            <person name="Brown T."/>
            <person name="Elewa A."/>
            <person name="Iarovenko S."/>
            <person name="Subramanian E."/>
            <person name="Araus A.J."/>
            <person name="Petzold A."/>
            <person name="Susuki M."/>
            <person name="Suzuki K.-i.T."/>
            <person name="Hayashi T."/>
            <person name="Toyoda A."/>
            <person name="Oliveira C."/>
            <person name="Osipova E."/>
            <person name="Leigh N.D."/>
            <person name="Simon A."/>
            <person name="Yun M.H."/>
        </authorList>
    </citation>
    <scope>NUCLEOTIDE SEQUENCE</scope>
    <source>
        <strain evidence="1">20211129_DDA</strain>
        <tissue evidence="1">Liver</tissue>
    </source>
</reference>
<accession>A0AAV7RQH5</accession>
<gene>
    <name evidence="1" type="ORF">NDU88_005940</name>
</gene>
<proteinExistence type="predicted"/>
<comment type="caution">
    <text evidence="1">The sequence shown here is derived from an EMBL/GenBank/DDBJ whole genome shotgun (WGS) entry which is preliminary data.</text>
</comment>
<evidence type="ECO:0000313" key="2">
    <source>
        <dbReference type="Proteomes" id="UP001066276"/>
    </source>
</evidence>
<organism evidence="1 2">
    <name type="scientific">Pleurodeles waltl</name>
    <name type="common">Iberian ribbed newt</name>
    <dbReference type="NCBI Taxonomy" id="8319"/>
    <lineage>
        <taxon>Eukaryota</taxon>
        <taxon>Metazoa</taxon>
        <taxon>Chordata</taxon>
        <taxon>Craniata</taxon>
        <taxon>Vertebrata</taxon>
        <taxon>Euteleostomi</taxon>
        <taxon>Amphibia</taxon>
        <taxon>Batrachia</taxon>
        <taxon>Caudata</taxon>
        <taxon>Salamandroidea</taxon>
        <taxon>Salamandridae</taxon>
        <taxon>Pleurodelinae</taxon>
        <taxon>Pleurodeles</taxon>
    </lineage>
</organism>
<sequence length="103" mass="11148">MLRYCSVVDGILIRLGRYVLMCLDSCSSVRNGFMNVRAIATDGQIGVISMVIIHLDEYDGATMCGGTVMQCIGSLVVRLLEEYQRGSVVLGVKVLRGEEGVSS</sequence>
<dbReference type="AlphaFoldDB" id="A0AAV7RQH5"/>
<name>A0AAV7RQH5_PLEWA</name>
<evidence type="ECO:0000313" key="1">
    <source>
        <dbReference type="EMBL" id="KAJ1153178.1"/>
    </source>
</evidence>